<keyword evidence="1" id="KW-0479">Metal-binding</keyword>
<dbReference type="GO" id="GO:0016702">
    <property type="term" value="F:oxidoreductase activity, acting on single donors with incorporation of molecular oxygen, incorporation of two atoms of oxygen"/>
    <property type="evidence" value="ECO:0007669"/>
    <property type="project" value="InterPro"/>
</dbReference>
<dbReference type="PANTHER" id="PTHR22966">
    <property type="entry name" value="2-AMINOETHANETHIOL DIOXYGENASE"/>
    <property type="match status" value="1"/>
</dbReference>
<evidence type="ECO:0000256" key="1">
    <source>
        <dbReference type="ARBA" id="ARBA00022723"/>
    </source>
</evidence>
<dbReference type="InterPro" id="IPR011051">
    <property type="entry name" value="RmlC_Cupin_sf"/>
</dbReference>
<dbReference type="InterPro" id="IPR014710">
    <property type="entry name" value="RmlC-like_jellyroll"/>
</dbReference>
<dbReference type="GO" id="GO:0005739">
    <property type="term" value="C:mitochondrion"/>
    <property type="evidence" value="ECO:0007669"/>
    <property type="project" value="TreeGrafter"/>
</dbReference>
<dbReference type="Pfam" id="PF07847">
    <property type="entry name" value="PCO_ADO"/>
    <property type="match status" value="1"/>
</dbReference>
<evidence type="ECO:0000256" key="3">
    <source>
        <dbReference type="ARBA" id="ARBA00023004"/>
    </source>
</evidence>
<dbReference type="OrthoDB" id="271433at2759"/>
<dbReference type="GO" id="GO:0046872">
    <property type="term" value="F:metal ion binding"/>
    <property type="evidence" value="ECO:0007669"/>
    <property type="project" value="UniProtKB-KW"/>
</dbReference>
<dbReference type="Gene3D" id="2.60.120.10">
    <property type="entry name" value="Jelly Rolls"/>
    <property type="match status" value="1"/>
</dbReference>
<name>A0A2H8TG20_9HEMI</name>
<evidence type="ECO:0000256" key="2">
    <source>
        <dbReference type="ARBA" id="ARBA00023002"/>
    </source>
</evidence>
<dbReference type="InterPro" id="IPR012864">
    <property type="entry name" value="PCO/ADO"/>
</dbReference>
<reference evidence="4" key="1">
    <citation type="submission" date="2017-10" db="EMBL/GenBank/DDBJ databases">
        <title>Transcriptome Assembly of Sugarcane Aphid Adults.</title>
        <authorList>
            <person name="Scully E.D."/>
            <person name="Palmer N.A."/>
            <person name="Geib S.M."/>
            <person name="Sarath G."/>
            <person name="Sattler S.E."/>
        </authorList>
    </citation>
    <scope>NUCLEOTIDE SEQUENCE</scope>
    <source>
        <tissue evidence="4">Whole body</tissue>
    </source>
</reference>
<dbReference type="PANTHER" id="PTHR22966:SF61">
    <property type="entry name" value="2-AMINOETHANETHIOL DIOXYGENASE"/>
    <property type="match status" value="1"/>
</dbReference>
<accession>A0A2H8TG20</accession>
<dbReference type="SUPFAM" id="SSF51182">
    <property type="entry name" value="RmlC-like cupins"/>
    <property type="match status" value="1"/>
</dbReference>
<sequence length="242" mass="27286">MTSKIECVIKQAITTFSGSYTSKAFHDNLIKLKRYTNALDARSIGLDFRLLRWDTFELNNNLDKLSGSTFIRRHQAPVTYIGVFEDENVSIGVFVLRDGAKIPLHDHPYMYGVLKVIYGKVKVQSYTPVDKDYSQLNDSNISAIKLAPIIVGERDDSCVLCPVEGNIHEVDTIDGPAAFLDILAPPYKTDIPEVGKRCCRYFKEVNISEDIKLAIVSDPRDYWSDTAPYTGPQFGIHFEPKT</sequence>
<organism evidence="4">
    <name type="scientific">Melanaphis sacchari</name>
    <dbReference type="NCBI Taxonomy" id="742174"/>
    <lineage>
        <taxon>Eukaryota</taxon>
        <taxon>Metazoa</taxon>
        <taxon>Ecdysozoa</taxon>
        <taxon>Arthropoda</taxon>
        <taxon>Hexapoda</taxon>
        <taxon>Insecta</taxon>
        <taxon>Pterygota</taxon>
        <taxon>Neoptera</taxon>
        <taxon>Paraneoptera</taxon>
        <taxon>Hemiptera</taxon>
        <taxon>Sternorrhyncha</taxon>
        <taxon>Aphidomorpha</taxon>
        <taxon>Aphidoidea</taxon>
        <taxon>Aphididae</taxon>
        <taxon>Aphidini</taxon>
        <taxon>Melanaphis</taxon>
    </lineage>
</organism>
<keyword evidence="2" id="KW-0560">Oxidoreductase</keyword>
<protein>
    <submittedName>
        <fullName evidence="4">2-aminoethanethiol dioxygenase</fullName>
    </submittedName>
</protein>
<keyword evidence="4" id="KW-0223">Dioxygenase</keyword>
<dbReference type="CDD" id="cd20289">
    <property type="entry name" value="cupin_ADO"/>
    <property type="match status" value="1"/>
</dbReference>
<dbReference type="AlphaFoldDB" id="A0A2H8TG20"/>
<proteinExistence type="predicted"/>
<dbReference type="EMBL" id="GFXV01000433">
    <property type="protein sequence ID" value="MBW12238.1"/>
    <property type="molecule type" value="Transcribed_RNA"/>
</dbReference>
<gene>
    <name evidence="4" type="primary">Ado_1</name>
</gene>
<keyword evidence="3" id="KW-0408">Iron</keyword>
<evidence type="ECO:0000313" key="4">
    <source>
        <dbReference type="EMBL" id="MBW12238.1"/>
    </source>
</evidence>